<dbReference type="OrthoDB" id="1711508at2759"/>
<name>A0A6A4H1V7_9AGAR</name>
<accession>A0A6A4H1V7</accession>
<dbReference type="AlphaFoldDB" id="A0A6A4H1V7"/>
<evidence type="ECO:0000259" key="1">
    <source>
        <dbReference type="Pfam" id="PF03031"/>
    </source>
</evidence>
<dbReference type="Proteomes" id="UP000799118">
    <property type="component" value="Unassembled WGS sequence"/>
</dbReference>
<dbReference type="InterPro" id="IPR023214">
    <property type="entry name" value="HAD_sf"/>
</dbReference>
<protein>
    <recommendedName>
        <fullName evidence="1">FCP1 homology domain-containing protein</fullName>
    </recommendedName>
</protein>
<dbReference type="Pfam" id="PF03031">
    <property type="entry name" value="NIF"/>
    <property type="match status" value="1"/>
</dbReference>
<sequence>MVPFYFVQNAIHPPNPIRSMLQRLELFIYDHTCLPFANTSFILKQKTGLIPQCGHQRNRTAFKAWSNVLLRTGWPELKAIWSRDTLDLDPLAYNKKSATIKDLSKIWKSFPSHSAKTTLLVDDSTDKACLQPWNHIHVKEYGQAERRSDLDHITAKIPKTRSKPSKKRLEPASDVSTLLANMALSSSIAKTSLDAPPSSSAFDSILLAIIGILDTVKHQDNVSGWLRSGGIVLCGAEGVTEHGGKELWFNTAQTVDWWANKGRAALAKLNIKEVAGVVADR</sequence>
<feature type="domain" description="FCP1 homology" evidence="1">
    <location>
        <begin position="96"/>
        <end position="151"/>
    </location>
</feature>
<evidence type="ECO:0000313" key="3">
    <source>
        <dbReference type="Proteomes" id="UP000799118"/>
    </source>
</evidence>
<dbReference type="InterPro" id="IPR004274">
    <property type="entry name" value="FCP1_dom"/>
</dbReference>
<keyword evidence="3" id="KW-1185">Reference proteome</keyword>
<gene>
    <name evidence="2" type="ORF">BT96DRAFT_1001044</name>
</gene>
<reference evidence="2" key="1">
    <citation type="journal article" date="2019" name="Environ. Microbiol.">
        <title>Fungal ecological strategies reflected in gene transcription - a case study of two litter decomposers.</title>
        <authorList>
            <person name="Barbi F."/>
            <person name="Kohler A."/>
            <person name="Barry K."/>
            <person name="Baskaran P."/>
            <person name="Daum C."/>
            <person name="Fauchery L."/>
            <person name="Ihrmark K."/>
            <person name="Kuo A."/>
            <person name="LaButti K."/>
            <person name="Lipzen A."/>
            <person name="Morin E."/>
            <person name="Grigoriev I.V."/>
            <person name="Henrissat B."/>
            <person name="Lindahl B."/>
            <person name="Martin F."/>
        </authorList>
    </citation>
    <scope>NUCLEOTIDE SEQUENCE</scope>
    <source>
        <strain evidence="2">JB14</strain>
    </source>
</reference>
<dbReference type="Gene3D" id="3.40.50.1000">
    <property type="entry name" value="HAD superfamily/HAD-like"/>
    <property type="match status" value="1"/>
</dbReference>
<evidence type="ECO:0000313" key="2">
    <source>
        <dbReference type="EMBL" id="KAE9391746.1"/>
    </source>
</evidence>
<organism evidence="2 3">
    <name type="scientific">Gymnopus androsaceus JB14</name>
    <dbReference type="NCBI Taxonomy" id="1447944"/>
    <lineage>
        <taxon>Eukaryota</taxon>
        <taxon>Fungi</taxon>
        <taxon>Dikarya</taxon>
        <taxon>Basidiomycota</taxon>
        <taxon>Agaricomycotina</taxon>
        <taxon>Agaricomycetes</taxon>
        <taxon>Agaricomycetidae</taxon>
        <taxon>Agaricales</taxon>
        <taxon>Marasmiineae</taxon>
        <taxon>Omphalotaceae</taxon>
        <taxon>Gymnopus</taxon>
    </lineage>
</organism>
<dbReference type="EMBL" id="ML769614">
    <property type="protein sequence ID" value="KAE9391746.1"/>
    <property type="molecule type" value="Genomic_DNA"/>
</dbReference>
<proteinExistence type="predicted"/>